<organism evidence="3 4">
    <name type="scientific">Paenibacillus pini JCM 16418</name>
    <dbReference type="NCBI Taxonomy" id="1236976"/>
    <lineage>
        <taxon>Bacteria</taxon>
        <taxon>Bacillati</taxon>
        <taxon>Bacillota</taxon>
        <taxon>Bacilli</taxon>
        <taxon>Bacillales</taxon>
        <taxon>Paenibacillaceae</taxon>
        <taxon>Paenibacillus</taxon>
    </lineage>
</organism>
<comment type="caution">
    <text evidence="3">The sequence shown here is derived from an EMBL/GenBank/DDBJ whole genome shotgun (WGS) entry which is preliminary data.</text>
</comment>
<accession>W7YSL5</accession>
<dbReference type="GO" id="GO:0016491">
    <property type="term" value="F:oxidoreductase activity"/>
    <property type="evidence" value="ECO:0007669"/>
    <property type="project" value="UniProtKB-KW"/>
</dbReference>
<dbReference type="PANTHER" id="PTHR43477:SF1">
    <property type="entry name" value="DIHYDROANTICAPSIN 7-DEHYDROGENASE"/>
    <property type="match status" value="1"/>
</dbReference>
<keyword evidence="2" id="KW-0560">Oxidoreductase</keyword>
<dbReference type="RefSeq" id="WP_036647280.1">
    <property type="nucleotide sequence ID" value="NZ_BAVZ01000004.1"/>
</dbReference>
<dbReference type="STRING" id="1236976.JCM16418_1649"/>
<dbReference type="EMBL" id="BAVZ01000004">
    <property type="protein sequence ID" value="GAF07621.1"/>
    <property type="molecule type" value="Genomic_DNA"/>
</dbReference>
<protein>
    <submittedName>
        <fullName evidence="3">Short chain dehydrogenase</fullName>
    </submittedName>
</protein>
<comment type="similarity">
    <text evidence="1">Belongs to the short-chain dehydrogenases/reductases (SDR) family.</text>
</comment>
<dbReference type="eggNOG" id="COG1028">
    <property type="taxonomic scope" value="Bacteria"/>
</dbReference>
<dbReference type="PRINTS" id="PR00081">
    <property type="entry name" value="GDHRDH"/>
</dbReference>
<dbReference type="SUPFAM" id="SSF51735">
    <property type="entry name" value="NAD(P)-binding Rossmann-fold domains"/>
    <property type="match status" value="1"/>
</dbReference>
<keyword evidence="4" id="KW-1185">Reference proteome</keyword>
<dbReference type="OrthoDB" id="9787486at2"/>
<name>W7YSL5_9BACL</name>
<dbReference type="PANTHER" id="PTHR43477">
    <property type="entry name" value="DIHYDROANTICAPSIN 7-DEHYDROGENASE"/>
    <property type="match status" value="1"/>
</dbReference>
<gene>
    <name evidence="3" type="ORF">JCM16418_1649</name>
</gene>
<dbReference type="InterPro" id="IPR002347">
    <property type="entry name" value="SDR_fam"/>
</dbReference>
<dbReference type="Gene3D" id="3.40.50.720">
    <property type="entry name" value="NAD(P)-binding Rossmann-like Domain"/>
    <property type="match status" value="1"/>
</dbReference>
<dbReference type="Proteomes" id="UP000019364">
    <property type="component" value="Unassembled WGS sequence"/>
</dbReference>
<evidence type="ECO:0000313" key="3">
    <source>
        <dbReference type="EMBL" id="GAF07621.1"/>
    </source>
</evidence>
<reference evidence="3 4" key="1">
    <citation type="journal article" date="2014" name="Genome Announc.">
        <title>Draft Genome Sequence of Paenibacillus pini JCM 16418T, Isolated from the Rhizosphere of Pine Tree.</title>
        <authorList>
            <person name="Yuki M."/>
            <person name="Oshima K."/>
            <person name="Suda W."/>
            <person name="Oshida Y."/>
            <person name="Kitamura K."/>
            <person name="Iida Y."/>
            <person name="Hattori M."/>
            <person name="Ohkuma M."/>
        </authorList>
    </citation>
    <scope>NUCLEOTIDE SEQUENCE [LARGE SCALE GENOMIC DNA]</scope>
    <source>
        <strain evidence="3 4">JCM 16418</strain>
    </source>
</reference>
<evidence type="ECO:0000256" key="2">
    <source>
        <dbReference type="ARBA" id="ARBA00023002"/>
    </source>
</evidence>
<sequence>MKLLVIGANGTIGSHVVNEMKDEYEIIHASRSASDIQVDITSLQSIKDMYNKVGKIDAVVSATGATHFANLTEMTPELNDIGLRSKLAGQINLVLLGLDYINDLGSITLTTGILMDDPIVGGASSAMANGGIKAFVKSAALEMPRGIRINSVSPNLLEDSQEKYKDFFMGFVPVPGKRVGMAYRKSIQGAQTGQSYEVY</sequence>
<dbReference type="InterPro" id="IPR036291">
    <property type="entry name" value="NAD(P)-bd_dom_sf"/>
</dbReference>
<dbReference type="CDD" id="cd11731">
    <property type="entry name" value="Lin1944_like_SDR_c"/>
    <property type="match status" value="1"/>
</dbReference>
<evidence type="ECO:0000256" key="1">
    <source>
        <dbReference type="ARBA" id="ARBA00006484"/>
    </source>
</evidence>
<dbReference type="InterPro" id="IPR051122">
    <property type="entry name" value="SDR_DHRS6-like"/>
</dbReference>
<proteinExistence type="inferred from homology"/>
<dbReference type="NCBIfam" id="NF005754">
    <property type="entry name" value="PRK07578.1"/>
    <property type="match status" value="1"/>
</dbReference>
<dbReference type="Pfam" id="PF13561">
    <property type="entry name" value="adh_short_C2"/>
    <property type="match status" value="1"/>
</dbReference>
<dbReference type="AlphaFoldDB" id="W7YSL5"/>
<evidence type="ECO:0000313" key="4">
    <source>
        <dbReference type="Proteomes" id="UP000019364"/>
    </source>
</evidence>